<dbReference type="GO" id="GO:0016757">
    <property type="term" value="F:glycosyltransferase activity"/>
    <property type="evidence" value="ECO:0007669"/>
    <property type="project" value="InterPro"/>
</dbReference>
<evidence type="ECO:0000259" key="1">
    <source>
        <dbReference type="Pfam" id="PF00534"/>
    </source>
</evidence>
<gene>
    <name evidence="2" type="ORF">MiSe_54830</name>
</gene>
<name>A0AAV3XJT5_9CYAN</name>
<dbReference type="InterPro" id="IPR001296">
    <property type="entry name" value="Glyco_trans_1"/>
</dbReference>
<dbReference type="EMBL" id="BLAY01000096">
    <property type="protein sequence ID" value="GET40672.1"/>
    <property type="molecule type" value="Genomic_DNA"/>
</dbReference>
<dbReference type="AlphaFoldDB" id="A0AAV3XJT5"/>
<dbReference type="SUPFAM" id="SSF53756">
    <property type="entry name" value="UDP-Glycosyltransferase/glycogen phosphorylase"/>
    <property type="match status" value="1"/>
</dbReference>
<feature type="domain" description="Glycosyl transferase family 1" evidence="1">
    <location>
        <begin position="212"/>
        <end position="356"/>
    </location>
</feature>
<protein>
    <recommendedName>
        <fullName evidence="1">Glycosyl transferase family 1 domain-containing protein</fullName>
    </recommendedName>
</protein>
<proteinExistence type="predicted"/>
<dbReference type="PANTHER" id="PTHR12526">
    <property type="entry name" value="GLYCOSYLTRANSFERASE"/>
    <property type="match status" value="1"/>
</dbReference>
<keyword evidence="3" id="KW-1185">Reference proteome</keyword>
<evidence type="ECO:0000313" key="2">
    <source>
        <dbReference type="EMBL" id="GET40672.1"/>
    </source>
</evidence>
<sequence length="569" mass="63098">MIGSLVDSIQNMNNTAAIFYKRDGYDTSGVRLLGRQAAGEGFLKALVQHGTADSLYCYTSSQKEFVEFCARIQPWMKRPRQVKWLSTSNHQVLAQAGTIYHPDPALSKYAWNRRFYDQRAYSICGVTHTIASMEGMASIGDLLIAPLQPWDALICTSVAVKNAIERLLNTWAEYLAQRTGGKPNIHIQLPIIPLGIDCDAFNLGDNTTNTRKSLRQTLGIPQDDIVVLFVGRLCFYAKAHPVPMYLALEKAAQATKAKIHFVQAGWFEDATEEVSFKQSAQIFCPSVNCLFVDGRQPEIRSGIWSAADIFMSLADNIQETFGLTPIEAMAAELPVIVSDWNGYQESVRHEIDGLRIPTLMPQPGLGLDLAFAYLSNTLNYSGYIAHSSMAIAVDIDAASRAIVDLIANPELRKRLGKNGRQRAQKTYDWKVVIAAYENFWQELAEIRAAAPMSAPLQPGNPPVPLCDDPFRLFAHYTSTTPNQDLVLELGAMSTPERLQQIRQNWITNFGADKRNGNSTIDAVLAALAQNGRVSIATILNSHTDVSPTQLLRTLLYLVKFDVLRVTDSP</sequence>
<comment type="caution">
    <text evidence="2">The sequence shown here is derived from an EMBL/GenBank/DDBJ whole genome shotgun (WGS) entry which is preliminary data.</text>
</comment>
<evidence type="ECO:0000313" key="3">
    <source>
        <dbReference type="Proteomes" id="UP001050975"/>
    </source>
</evidence>
<reference evidence="2" key="1">
    <citation type="submission" date="2019-10" db="EMBL/GenBank/DDBJ databases">
        <title>Draft genome sequece of Microseira wollei NIES-4236.</title>
        <authorList>
            <person name="Yamaguchi H."/>
            <person name="Suzuki S."/>
            <person name="Kawachi M."/>
        </authorList>
    </citation>
    <scope>NUCLEOTIDE SEQUENCE</scope>
    <source>
        <strain evidence="2">NIES-4236</strain>
    </source>
</reference>
<accession>A0AAV3XJT5</accession>
<dbReference type="CDD" id="cd03801">
    <property type="entry name" value="GT4_PimA-like"/>
    <property type="match status" value="1"/>
</dbReference>
<dbReference type="Pfam" id="PF00534">
    <property type="entry name" value="Glycos_transf_1"/>
    <property type="match status" value="1"/>
</dbReference>
<organism evidence="2 3">
    <name type="scientific">Microseira wollei NIES-4236</name>
    <dbReference type="NCBI Taxonomy" id="2530354"/>
    <lineage>
        <taxon>Bacteria</taxon>
        <taxon>Bacillati</taxon>
        <taxon>Cyanobacteriota</taxon>
        <taxon>Cyanophyceae</taxon>
        <taxon>Oscillatoriophycideae</taxon>
        <taxon>Aerosakkonematales</taxon>
        <taxon>Aerosakkonemataceae</taxon>
        <taxon>Microseira</taxon>
    </lineage>
</organism>
<dbReference type="Gene3D" id="3.40.50.2000">
    <property type="entry name" value="Glycogen Phosphorylase B"/>
    <property type="match status" value="1"/>
</dbReference>
<dbReference type="Proteomes" id="UP001050975">
    <property type="component" value="Unassembled WGS sequence"/>
</dbReference>